<keyword evidence="2" id="KW-0472">Membrane</keyword>
<evidence type="ECO:0000313" key="4">
    <source>
        <dbReference type="Proteomes" id="UP000800040"/>
    </source>
</evidence>
<feature type="region of interest" description="Disordered" evidence="1">
    <location>
        <begin position="1"/>
        <end position="49"/>
    </location>
</feature>
<evidence type="ECO:0000256" key="1">
    <source>
        <dbReference type="SAM" id="MobiDB-lite"/>
    </source>
</evidence>
<dbReference type="EMBL" id="ML975363">
    <property type="protein sequence ID" value="KAF1831461.1"/>
    <property type="molecule type" value="Genomic_DNA"/>
</dbReference>
<keyword evidence="2" id="KW-1133">Transmembrane helix</keyword>
<keyword evidence="4" id="KW-1185">Reference proteome</keyword>
<proteinExistence type="predicted"/>
<evidence type="ECO:0000313" key="3">
    <source>
        <dbReference type="EMBL" id="KAF1831461.1"/>
    </source>
</evidence>
<feature type="transmembrane region" description="Helical" evidence="2">
    <location>
        <begin position="119"/>
        <end position="142"/>
    </location>
</feature>
<keyword evidence="2" id="KW-0812">Transmembrane</keyword>
<name>A0A6A5K3U7_9PLEO</name>
<organism evidence="3 4">
    <name type="scientific">Decorospora gaudefroyi</name>
    <dbReference type="NCBI Taxonomy" id="184978"/>
    <lineage>
        <taxon>Eukaryota</taxon>
        <taxon>Fungi</taxon>
        <taxon>Dikarya</taxon>
        <taxon>Ascomycota</taxon>
        <taxon>Pezizomycotina</taxon>
        <taxon>Dothideomycetes</taxon>
        <taxon>Pleosporomycetidae</taxon>
        <taxon>Pleosporales</taxon>
        <taxon>Pleosporineae</taxon>
        <taxon>Pleosporaceae</taxon>
        <taxon>Decorospora</taxon>
    </lineage>
</organism>
<dbReference type="Proteomes" id="UP000800040">
    <property type="component" value="Unassembled WGS sequence"/>
</dbReference>
<evidence type="ECO:0000256" key="2">
    <source>
        <dbReference type="SAM" id="Phobius"/>
    </source>
</evidence>
<protein>
    <submittedName>
        <fullName evidence="3">Uncharacterized protein</fullName>
    </submittedName>
</protein>
<sequence>MSVSKNEENEHRREVSESELTNNQHEKHPCTSHLSTTATHSRNSPFNDVTAHLKPASADALSPIPKSIAHVNDPRAHIANISHTTLTDDIAFSISTYRTRSKPSPHSSYSSPTTATMKYAITIFLTLTLIIIFCCIFGWCLFKICRRAIDAEHHELLYQRDVEAQVVTGSGGGGSKK</sequence>
<feature type="compositionally biased region" description="Polar residues" evidence="1">
    <location>
        <begin position="32"/>
        <end position="47"/>
    </location>
</feature>
<reference evidence="3" key="1">
    <citation type="submission" date="2020-01" db="EMBL/GenBank/DDBJ databases">
        <authorList>
            <consortium name="DOE Joint Genome Institute"/>
            <person name="Haridas S."/>
            <person name="Albert R."/>
            <person name="Binder M."/>
            <person name="Bloem J."/>
            <person name="Labutti K."/>
            <person name="Salamov A."/>
            <person name="Andreopoulos B."/>
            <person name="Baker S.E."/>
            <person name="Barry K."/>
            <person name="Bills G."/>
            <person name="Bluhm B.H."/>
            <person name="Cannon C."/>
            <person name="Castanera R."/>
            <person name="Culley D.E."/>
            <person name="Daum C."/>
            <person name="Ezra D."/>
            <person name="Gonzalez J.B."/>
            <person name="Henrissat B."/>
            <person name="Kuo A."/>
            <person name="Liang C."/>
            <person name="Lipzen A."/>
            <person name="Lutzoni F."/>
            <person name="Magnuson J."/>
            <person name="Mondo S."/>
            <person name="Nolan M."/>
            <person name="Ohm R."/>
            <person name="Pangilinan J."/>
            <person name="Park H.-J."/>
            <person name="Ramirez L."/>
            <person name="Alfaro M."/>
            <person name="Sun H."/>
            <person name="Tritt A."/>
            <person name="Yoshinaga Y."/>
            <person name="Zwiers L.-H."/>
            <person name="Turgeon B.G."/>
            <person name="Goodwin S.B."/>
            <person name="Spatafora J.W."/>
            <person name="Crous P.W."/>
            <person name="Grigoriev I.V."/>
        </authorList>
    </citation>
    <scope>NUCLEOTIDE SEQUENCE</scope>
    <source>
        <strain evidence="3">P77</strain>
    </source>
</reference>
<gene>
    <name evidence="3" type="ORF">BDW02DRAFT_582052</name>
</gene>
<dbReference type="AlphaFoldDB" id="A0A6A5K3U7"/>
<feature type="compositionally biased region" description="Basic and acidic residues" evidence="1">
    <location>
        <begin position="1"/>
        <end position="16"/>
    </location>
</feature>
<accession>A0A6A5K3U7</accession>